<feature type="non-terminal residue" evidence="2">
    <location>
        <position position="332"/>
    </location>
</feature>
<feature type="compositionally biased region" description="Low complexity" evidence="1">
    <location>
        <begin position="40"/>
        <end position="50"/>
    </location>
</feature>
<name>A0AAD4ZZU4_SILAS</name>
<protein>
    <submittedName>
        <fullName evidence="2">F-BAR domain only protein 1 isoform X3</fullName>
    </submittedName>
</protein>
<feature type="compositionally biased region" description="Polar residues" evidence="1">
    <location>
        <begin position="1"/>
        <end position="11"/>
    </location>
</feature>
<comment type="caution">
    <text evidence="2">The sequence shown here is derived from an EMBL/GenBank/DDBJ whole genome shotgun (WGS) entry which is preliminary data.</text>
</comment>
<proteinExistence type="predicted"/>
<feature type="region of interest" description="Disordered" evidence="1">
    <location>
        <begin position="203"/>
        <end position="270"/>
    </location>
</feature>
<feature type="non-terminal residue" evidence="2">
    <location>
        <position position="1"/>
    </location>
</feature>
<sequence length="332" mass="35659">AAFSSASSSPDNVEDSGLDSPSHQPLDASPEPAGWAAWPSSSQPKDSASSRQPVDPFFARSPLPQEWPLSQPSPLAPPLTKGSVSSFAFPSFSNSVDPGVWSCKHIPPEDPFVAAFEHRPAHQDTWVAPPPSRTTHEDPFAPPTNGTKTLPPPNLSSRKDREKKRERSVPNPDSPDDPFAITMIGSPTHQSAIAAQTALTLAVGSSSTPPVQIKQESTAWGSVHNPFSDVGQDGGRRTVRGGGEKERRSGGEEQRRSGLPLTRLSGPQEDLCFSTDKDQDCLDIRTHTGPQRRFSGLSRGPSPISLSTQESWPVAAAFTEYINAYFKGGEHN</sequence>
<organism evidence="2 3">
    <name type="scientific">Silurus asotus</name>
    <name type="common">Amur catfish</name>
    <name type="synonym">Parasilurus asotus</name>
    <dbReference type="NCBI Taxonomy" id="30991"/>
    <lineage>
        <taxon>Eukaryota</taxon>
        <taxon>Metazoa</taxon>
        <taxon>Chordata</taxon>
        <taxon>Craniata</taxon>
        <taxon>Vertebrata</taxon>
        <taxon>Euteleostomi</taxon>
        <taxon>Actinopterygii</taxon>
        <taxon>Neopterygii</taxon>
        <taxon>Teleostei</taxon>
        <taxon>Ostariophysi</taxon>
        <taxon>Siluriformes</taxon>
        <taxon>Siluridae</taxon>
        <taxon>Silurus</taxon>
    </lineage>
</organism>
<dbReference type="EMBL" id="MU592751">
    <property type="protein sequence ID" value="KAI5607217.1"/>
    <property type="molecule type" value="Genomic_DNA"/>
</dbReference>
<keyword evidence="3" id="KW-1185">Reference proteome</keyword>
<dbReference type="AlphaFoldDB" id="A0AAD4ZZU4"/>
<gene>
    <name evidence="2" type="ORF">C0J50_12441</name>
</gene>
<feature type="compositionally biased region" description="Basic and acidic residues" evidence="1">
    <location>
        <begin position="157"/>
        <end position="168"/>
    </location>
</feature>
<feature type="region of interest" description="Disordered" evidence="1">
    <location>
        <begin position="123"/>
        <end position="188"/>
    </location>
</feature>
<evidence type="ECO:0000256" key="1">
    <source>
        <dbReference type="SAM" id="MobiDB-lite"/>
    </source>
</evidence>
<reference evidence="2" key="1">
    <citation type="submission" date="2018-07" db="EMBL/GenBank/DDBJ databases">
        <title>Comparative genomics of catfishes provides insights into carnivory and benthic adaptation.</title>
        <authorList>
            <person name="Zhang Y."/>
            <person name="Wang D."/>
            <person name="Peng Z."/>
            <person name="Zheng S."/>
            <person name="Shao F."/>
            <person name="Tao W."/>
        </authorList>
    </citation>
    <scope>NUCLEOTIDE SEQUENCE</scope>
    <source>
        <strain evidence="2">Chongqing</strain>
    </source>
</reference>
<dbReference type="Proteomes" id="UP001205998">
    <property type="component" value="Unassembled WGS sequence"/>
</dbReference>
<accession>A0AAD4ZZU4</accession>
<evidence type="ECO:0000313" key="2">
    <source>
        <dbReference type="EMBL" id="KAI5607217.1"/>
    </source>
</evidence>
<evidence type="ECO:0000313" key="3">
    <source>
        <dbReference type="Proteomes" id="UP001205998"/>
    </source>
</evidence>
<feature type="region of interest" description="Disordered" evidence="1">
    <location>
        <begin position="286"/>
        <end position="308"/>
    </location>
</feature>
<feature type="compositionally biased region" description="Basic and acidic residues" evidence="1">
    <location>
        <begin position="242"/>
        <end position="256"/>
    </location>
</feature>
<feature type="region of interest" description="Disordered" evidence="1">
    <location>
        <begin position="1"/>
        <end position="88"/>
    </location>
</feature>
<feature type="compositionally biased region" description="Polar residues" evidence="1">
    <location>
        <begin position="203"/>
        <end position="220"/>
    </location>
</feature>